<sequence>MTEEPHKPVSLGAFLRAKREEVGMSQSEAATALGYNSRDFLSRIENDRVPVPLNKISEIAILYKIDLSHLSEFIIEEQSRLLRIKIEEAVNASTADKTKLG</sequence>
<dbReference type="PROSITE" id="PS50943">
    <property type="entry name" value="HTH_CROC1"/>
    <property type="match status" value="1"/>
</dbReference>
<dbReference type="EMBL" id="LR798292">
    <property type="protein sequence ID" value="CAB5221156.1"/>
    <property type="molecule type" value="Genomic_DNA"/>
</dbReference>
<dbReference type="InterPro" id="IPR010982">
    <property type="entry name" value="Lambda_DNA-bd_dom_sf"/>
</dbReference>
<dbReference type="Gene3D" id="1.10.260.40">
    <property type="entry name" value="lambda repressor-like DNA-binding domains"/>
    <property type="match status" value="1"/>
</dbReference>
<accession>A0A6J7WT76</accession>
<reference evidence="2" key="1">
    <citation type="submission" date="2020-05" db="EMBL/GenBank/DDBJ databases">
        <authorList>
            <person name="Chiriac C."/>
            <person name="Salcher M."/>
            <person name="Ghai R."/>
            <person name="Kavagutti S V."/>
        </authorList>
    </citation>
    <scope>NUCLEOTIDE SEQUENCE</scope>
</reference>
<dbReference type="GO" id="GO:0003677">
    <property type="term" value="F:DNA binding"/>
    <property type="evidence" value="ECO:0007669"/>
    <property type="project" value="InterPro"/>
</dbReference>
<dbReference type="Pfam" id="PF13560">
    <property type="entry name" value="HTH_31"/>
    <property type="match status" value="1"/>
</dbReference>
<dbReference type="SUPFAM" id="SSF47413">
    <property type="entry name" value="lambda repressor-like DNA-binding domains"/>
    <property type="match status" value="1"/>
</dbReference>
<proteinExistence type="predicted"/>
<gene>
    <name evidence="2" type="ORF">UFOVP244_94</name>
</gene>
<protein>
    <submittedName>
        <fullName evidence="2">HipB Predicted transcriptional regulators</fullName>
    </submittedName>
</protein>
<dbReference type="CDD" id="cd00093">
    <property type="entry name" value="HTH_XRE"/>
    <property type="match status" value="1"/>
</dbReference>
<organism evidence="2">
    <name type="scientific">uncultured Caudovirales phage</name>
    <dbReference type="NCBI Taxonomy" id="2100421"/>
    <lineage>
        <taxon>Viruses</taxon>
        <taxon>Duplodnaviria</taxon>
        <taxon>Heunggongvirae</taxon>
        <taxon>Uroviricota</taxon>
        <taxon>Caudoviricetes</taxon>
        <taxon>Peduoviridae</taxon>
        <taxon>Maltschvirus</taxon>
        <taxon>Maltschvirus maltsch</taxon>
    </lineage>
</organism>
<dbReference type="InterPro" id="IPR001387">
    <property type="entry name" value="Cro/C1-type_HTH"/>
</dbReference>
<evidence type="ECO:0000259" key="1">
    <source>
        <dbReference type="PROSITE" id="PS50943"/>
    </source>
</evidence>
<dbReference type="SMART" id="SM00530">
    <property type="entry name" value="HTH_XRE"/>
    <property type="match status" value="1"/>
</dbReference>
<evidence type="ECO:0000313" key="2">
    <source>
        <dbReference type="EMBL" id="CAB5221156.1"/>
    </source>
</evidence>
<name>A0A6J7WT76_9CAUD</name>
<feature type="domain" description="HTH cro/C1-type" evidence="1">
    <location>
        <begin position="15"/>
        <end position="70"/>
    </location>
</feature>